<organism evidence="2 3">
    <name type="scientific">Streptomyces paludis</name>
    <dbReference type="NCBI Taxonomy" id="2282738"/>
    <lineage>
        <taxon>Bacteria</taxon>
        <taxon>Bacillati</taxon>
        <taxon>Actinomycetota</taxon>
        <taxon>Actinomycetes</taxon>
        <taxon>Kitasatosporales</taxon>
        <taxon>Streptomycetaceae</taxon>
        <taxon>Streptomyces</taxon>
    </lineage>
</organism>
<dbReference type="KEGG" id="spad:DVK44_26345"/>
<accession>A0A345HV86</accession>
<reference evidence="3" key="1">
    <citation type="submission" date="2018-07" db="EMBL/GenBank/DDBJ databases">
        <authorList>
            <person name="Zhao J."/>
        </authorList>
    </citation>
    <scope>NUCLEOTIDE SEQUENCE [LARGE SCALE GENOMIC DNA]</scope>
    <source>
        <strain evidence="3">GSSD-12</strain>
    </source>
</reference>
<evidence type="ECO:0000313" key="3">
    <source>
        <dbReference type="Proteomes" id="UP000253868"/>
    </source>
</evidence>
<dbReference type="RefSeq" id="WP_114662528.1">
    <property type="nucleotide sequence ID" value="NZ_CP031194.1"/>
</dbReference>
<feature type="compositionally biased region" description="Low complexity" evidence="1">
    <location>
        <begin position="241"/>
        <end position="255"/>
    </location>
</feature>
<feature type="compositionally biased region" description="Low complexity" evidence="1">
    <location>
        <begin position="418"/>
        <end position="447"/>
    </location>
</feature>
<feature type="compositionally biased region" description="Low complexity" evidence="1">
    <location>
        <begin position="320"/>
        <end position="338"/>
    </location>
</feature>
<feature type="region of interest" description="Disordered" evidence="1">
    <location>
        <begin position="218"/>
        <end position="559"/>
    </location>
</feature>
<feature type="region of interest" description="Disordered" evidence="1">
    <location>
        <begin position="1"/>
        <end position="58"/>
    </location>
</feature>
<name>A0A345HV86_9ACTN</name>
<feature type="compositionally biased region" description="Gly residues" evidence="1">
    <location>
        <begin position="36"/>
        <end position="48"/>
    </location>
</feature>
<evidence type="ECO:0008006" key="4">
    <source>
        <dbReference type="Google" id="ProtNLM"/>
    </source>
</evidence>
<sequence length="559" mass="55145">MSDEKTQRADDNARVDIRNSQIDIARSMASSTPDFSGGGQGQGRGGGPAPGPFASTSFEGHDLNEMISLVNSANHADLVSAGQALWAARDALKDAASELKDYVDAVDWTGQASDSFESFGKALTTHALSLSDFADVAGTQIAAAGSGLAEVRTAMPPGDSRLVRKKVEDFQIIEKTSTNKDYAEAVKVEAHRQEAINQMYRLASFYAVSEETLAAQQPPEFGERAPGEVPRPKGGVDPGPGAAASAQAAVLQGAATPQSASGRAEIAAAGVPRSGSPESVLVSSPGKGIDAVPDGTGIVPRGEASSLPGGSTSLEINSVAAPANPTTNATPLPTSTANGAPTSVSAPGFSPPYPSVNPAQGAAVRSSGPAGAASTSRATGRAPIGGSGNSAGGRPGVAGSGPVGMGRGGAAGQTPAAGRPGPVGRQGVVGGSPRAAGGSAGSRMPRGTVVGGEGNALGRAPSGGIGQRGVVGANPAKGAARPGGRGTASSNGVVGTPRGGSKSGAGFTQGGAGLVRGPAGRKDDKNEPESTGSSRPDYLTEDEETWTGKRRGAVPPVVE</sequence>
<protein>
    <recommendedName>
        <fullName evidence="4">PPE domain-containing protein</fullName>
    </recommendedName>
</protein>
<feature type="compositionally biased region" description="Gly residues" evidence="1">
    <location>
        <begin position="497"/>
        <end position="514"/>
    </location>
</feature>
<evidence type="ECO:0000313" key="2">
    <source>
        <dbReference type="EMBL" id="AXG80610.1"/>
    </source>
</evidence>
<dbReference type="OrthoDB" id="4337967at2"/>
<evidence type="ECO:0000256" key="1">
    <source>
        <dbReference type="SAM" id="MobiDB-lite"/>
    </source>
</evidence>
<proteinExistence type="predicted"/>
<feature type="compositionally biased region" description="Gly residues" evidence="1">
    <location>
        <begin position="383"/>
        <end position="411"/>
    </location>
</feature>
<feature type="compositionally biased region" description="Basic and acidic residues" evidence="1">
    <location>
        <begin position="1"/>
        <end position="17"/>
    </location>
</feature>
<gene>
    <name evidence="2" type="ORF">DVK44_26345</name>
</gene>
<dbReference type="Proteomes" id="UP000253868">
    <property type="component" value="Chromosome"/>
</dbReference>
<keyword evidence="3" id="KW-1185">Reference proteome</keyword>
<feature type="compositionally biased region" description="Gly residues" evidence="1">
    <location>
        <begin position="449"/>
        <end position="469"/>
    </location>
</feature>
<dbReference type="AlphaFoldDB" id="A0A345HV86"/>
<feature type="compositionally biased region" description="Polar residues" evidence="1">
    <location>
        <begin position="18"/>
        <end position="34"/>
    </location>
</feature>
<dbReference type="EMBL" id="CP031194">
    <property type="protein sequence ID" value="AXG80610.1"/>
    <property type="molecule type" value="Genomic_DNA"/>
</dbReference>